<name>A0A923SMU0_9FIRM</name>
<dbReference type="GO" id="GO:0032259">
    <property type="term" value="P:methylation"/>
    <property type="evidence" value="ECO:0007669"/>
    <property type="project" value="UniProtKB-KW"/>
</dbReference>
<evidence type="ECO:0000313" key="6">
    <source>
        <dbReference type="EMBL" id="MBC5999456.1"/>
    </source>
</evidence>
<dbReference type="PRINTS" id="PR00506">
    <property type="entry name" value="D21N6MTFRASE"/>
</dbReference>
<comment type="caution">
    <text evidence="6">The sequence shown here is derived from an EMBL/GenBank/DDBJ whole genome shotgun (WGS) entry which is preliminary data.</text>
</comment>
<dbReference type="EMBL" id="JACRWC010000068">
    <property type="protein sequence ID" value="MBC5999456.1"/>
    <property type="molecule type" value="Genomic_DNA"/>
</dbReference>
<keyword evidence="3" id="KW-0949">S-adenosyl-L-methionine</keyword>
<dbReference type="RefSeq" id="WP_249286889.1">
    <property type="nucleotide sequence ID" value="NZ_JACRWC010000068.1"/>
</dbReference>
<accession>A0A923SMU0</accession>
<feature type="domain" description="DNA methylase N-4/N-6" evidence="5">
    <location>
        <begin position="72"/>
        <end position="305"/>
    </location>
</feature>
<keyword evidence="7" id="KW-1185">Reference proteome</keyword>
<gene>
    <name evidence="6" type="ORF">H8876_05530</name>
</gene>
<dbReference type="GO" id="GO:0003677">
    <property type="term" value="F:DNA binding"/>
    <property type="evidence" value="ECO:0007669"/>
    <property type="project" value="InterPro"/>
</dbReference>
<reference evidence="6" key="1">
    <citation type="submission" date="2020-08" db="EMBL/GenBank/DDBJ databases">
        <authorList>
            <person name="Liu C."/>
            <person name="Sun Q."/>
        </authorList>
    </citation>
    <scope>NUCLEOTIDE SEQUENCE</scope>
    <source>
        <strain evidence="6">BX16</strain>
    </source>
</reference>
<dbReference type="InterPro" id="IPR029063">
    <property type="entry name" value="SAM-dependent_MTases_sf"/>
</dbReference>
<dbReference type="AlphaFoldDB" id="A0A923SMU0"/>
<dbReference type="SUPFAM" id="SSF53335">
    <property type="entry name" value="S-adenosyl-L-methionine-dependent methyltransferases"/>
    <property type="match status" value="1"/>
</dbReference>
<proteinExistence type="predicted"/>
<dbReference type="Pfam" id="PF01555">
    <property type="entry name" value="N6_N4_Mtase"/>
    <property type="match status" value="1"/>
</dbReference>
<evidence type="ECO:0000256" key="4">
    <source>
        <dbReference type="ARBA" id="ARBA00022747"/>
    </source>
</evidence>
<dbReference type="GO" id="GO:0009307">
    <property type="term" value="P:DNA restriction-modification system"/>
    <property type="evidence" value="ECO:0007669"/>
    <property type="project" value="UniProtKB-KW"/>
</dbReference>
<dbReference type="GO" id="GO:0008170">
    <property type="term" value="F:N-methyltransferase activity"/>
    <property type="evidence" value="ECO:0007669"/>
    <property type="project" value="InterPro"/>
</dbReference>
<dbReference type="InterPro" id="IPR002295">
    <property type="entry name" value="N4/N6-MTase_EcoPI_Mod-like"/>
</dbReference>
<keyword evidence="1" id="KW-0489">Methyltransferase</keyword>
<dbReference type="Proteomes" id="UP000644115">
    <property type="component" value="Unassembled WGS sequence"/>
</dbReference>
<evidence type="ECO:0000256" key="1">
    <source>
        <dbReference type="ARBA" id="ARBA00022603"/>
    </source>
</evidence>
<evidence type="ECO:0000256" key="2">
    <source>
        <dbReference type="ARBA" id="ARBA00022679"/>
    </source>
</evidence>
<keyword evidence="2" id="KW-0808">Transferase</keyword>
<keyword evidence="4" id="KW-0680">Restriction system</keyword>
<dbReference type="InterPro" id="IPR002941">
    <property type="entry name" value="DNA_methylase_N4/N6"/>
</dbReference>
<sequence>MSDLENMITAFQKGRAEYEQRKNGTLQGSFEVREIYGADDAQAHEAGRIILGNNLDYMDHICKNDKLGRGLQLIYVDPPFFSKSKYQASVVLQSEILGNSSTVKIDAYDDFRASALESYLQMLTTRLFFMRDLLSDTGCIAVHLDWHVTHYVKILMDEIFGRKNFINEIIWNYKSGGTSKKNFARKHDTLLLYGKTKQYKFHMLKEKSYNRGMKPYCFQGVEEFQDEQGWYTMVNMKDVWTIDMVGRTSAERTGYATQKPEKLLERIVEACSDPGDLCADFFAGSGSFGAVCAKMGRNWILCDESSLAISSEIARLTALQKNAGEKEDRMAGGFAVLAAKCGTAAKSDPDVRNAAKIFAEVSEDQVLLTGYEPPETVENCSSPEEVERFVRGDSLSLVAVWSVDFAWNGMVHRADKILCSGERSVQIPKGAERIHIAGYDVFGNRFAVFFER</sequence>
<evidence type="ECO:0000259" key="5">
    <source>
        <dbReference type="Pfam" id="PF01555"/>
    </source>
</evidence>
<dbReference type="Gene3D" id="3.40.50.150">
    <property type="entry name" value="Vaccinia Virus protein VP39"/>
    <property type="match status" value="1"/>
</dbReference>
<evidence type="ECO:0000256" key="3">
    <source>
        <dbReference type="ARBA" id="ARBA00022691"/>
    </source>
</evidence>
<organism evidence="6 7">
    <name type="scientific">Lentihominibacter faecis</name>
    <dbReference type="NCBI Taxonomy" id="2764712"/>
    <lineage>
        <taxon>Bacteria</taxon>
        <taxon>Bacillati</taxon>
        <taxon>Bacillota</taxon>
        <taxon>Clostridia</taxon>
        <taxon>Peptostreptococcales</taxon>
        <taxon>Anaerovoracaceae</taxon>
        <taxon>Lentihominibacter</taxon>
    </lineage>
</organism>
<evidence type="ECO:0000313" key="7">
    <source>
        <dbReference type="Proteomes" id="UP000644115"/>
    </source>
</evidence>
<protein>
    <submittedName>
        <fullName evidence="6">Site-specific DNA-methyltransferase</fullName>
    </submittedName>
</protein>